<dbReference type="EnsemblPlants" id="Zm00001eb370680_T001">
    <property type="protein sequence ID" value="Zm00001eb370680_P001"/>
    <property type="gene ID" value="Zm00001eb370680"/>
</dbReference>
<evidence type="ECO:0000313" key="1">
    <source>
        <dbReference type="EnsemblPlants" id="Zm00001eb370680_P001"/>
    </source>
</evidence>
<name>A0A804QXY9_MAIZE</name>
<dbReference type="Gramene" id="Zm00001eb370680_T001">
    <property type="protein sequence ID" value="Zm00001eb370680_P001"/>
    <property type="gene ID" value="Zm00001eb370680"/>
</dbReference>
<keyword evidence="2" id="KW-1185">Reference proteome</keyword>
<dbReference type="AlphaFoldDB" id="A0A804QXY9"/>
<reference evidence="1" key="2">
    <citation type="submission" date="2019-07" db="EMBL/GenBank/DDBJ databases">
        <authorList>
            <person name="Seetharam A."/>
            <person name="Woodhouse M."/>
            <person name="Cannon E."/>
        </authorList>
    </citation>
    <scope>NUCLEOTIDE SEQUENCE [LARGE SCALE GENOMIC DNA]</scope>
    <source>
        <strain evidence="1">cv. B73</strain>
    </source>
</reference>
<dbReference type="Proteomes" id="UP000007305">
    <property type="component" value="Chromosome 8"/>
</dbReference>
<protein>
    <submittedName>
        <fullName evidence="1">Uncharacterized protein</fullName>
    </submittedName>
</protein>
<reference evidence="2" key="1">
    <citation type="journal article" date="2009" name="Science">
        <title>The B73 maize genome: complexity, diversity, and dynamics.</title>
        <authorList>
            <person name="Schnable P.S."/>
            <person name="Ware D."/>
            <person name="Fulton R.S."/>
            <person name="Stein J.C."/>
            <person name="Wei F."/>
            <person name="Pasternak S."/>
            <person name="Liang C."/>
            <person name="Zhang J."/>
            <person name="Fulton L."/>
            <person name="Graves T.A."/>
            <person name="Minx P."/>
            <person name="Reily A.D."/>
            <person name="Courtney L."/>
            <person name="Kruchowski S.S."/>
            <person name="Tomlinson C."/>
            <person name="Strong C."/>
            <person name="Delehaunty K."/>
            <person name="Fronick C."/>
            <person name="Courtney B."/>
            <person name="Rock S.M."/>
            <person name="Belter E."/>
            <person name="Du F."/>
            <person name="Kim K."/>
            <person name="Abbott R.M."/>
            <person name="Cotton M."/>
            <person name="Levy A."/>
            <person name="Marchetto P."/>
            <person name="Ochoa K."/>
            <person name="Jackson S.M."/>
            <person name="Gillam B."/>
            <person name="Chen W."/>
            <person name="Yan L."/>
            <person name="Higginbotham J."/>
            <person name="Cardenas M."/>
            <person name="Waligorski J."/>
            <person name="Applebaum E."/>
            <person name="Phelps L."/>
            <person name="Falcone J."/>
            <person name="Kanchi K."/>
            <person name="Thane T."/>
            <person name="Scimone A."/>
            <person name="Thane N."/>
            <person name="Henke J."/>
            <person name="Wang T."/>
            <person name="Ruppert J."/>
            <person name="Shah N."/>
            <person name="Rotter K."/>
            <person name="Hodges J."/>
            <person name="Ingenthron E."/>
            <person name="Cordes M."/>
            <person name="Kohlberg S."/>
            <person name="Sgro J."/>
            <person name="Delgado B."/>
            <person name="Mead K."/>
            <person name="Chinwalla A."/>
            <person name="Leonard S."/>
            <person name="Crouse K."/>
            <person name="Collura K."/>
            <person name="Kudrna D."/>
            <person name="Currie J."/>
            <person name="He R."/>
            <person name="Angelova A."/>
            <person name="Rajasekar S."/>
            <person name="Mueller T."/>
            <person name="Lomeli R."/>
            <person name="Scara G."/>
            <person name="Ko A."/>
            <person name="Delaney K."/>
            <person name="Wissotski M."/>
            <person name="Lopez G."/>
            <person name="Campos D."/>
            <person name="Braidotti M."/>
            <person name="Ashley E."/>
            <person name="Golser W."/>
            <person name="Kim H."/>
            <person name="Lee S."/>
            <person name="Lin J."/>
            <person name="Dujmic Z."/>
            <person name="Kim W."/>
            <person name="Talag J."/>
            <person name="Zuccolo A."/>
            <person name="Fan C."/>
            <person name="Sebastian A."/>
            <person name="Kramer M."/>
            <person name="Spiegel L."/>
            <person name="Nascimento L."/>
            <person name="Zutavern T."/>
            <person name="Miller B."/>
            <person name="Ambroise C."/>
            <person name="Muller S."/>
            <person name="Spooner W."/>
            <person name="Narechania A."/>
            <person name="Ren L."/>
            <person name="Wei S."/>
            <person name="Kumari S."/>
            <person name="Faga B."/>
            <person name="Levy M.J."/>
            <person name="McMahan L."/>
            <person name="Van Buren P."/>
            <person name="Vaughn M.W."/>
            <person name="Ying K."/>
            <person name="Yeh C.-T."/>
            <person name="Emrich S.J."/>
            <person name="Jia Y."/>
            <person name="Kalyanaraman A."/>
            <person name="Hsia A.-P."/>
            <person name="Barbazuk W.B."/>
            <person name="Baucom R.S."/>
            <person name="Brutnell T.P."/>
            <person name="Carpita N.C."/>
            <person name="Chaparro C."/>
            <person name="Chia J.-M."/>
            <person name="Deragon J.-M."/>
            <person name="Estill J.C."/>
            <person name="Fu Y."/>
            <person name="Jeddeloh J.A."/>
            <person name="Han Y."/>
            <person name="Lee H."/>
            <person name="Li P."/>
            <person name="Lisch D.R."/>
            <person name="Liu S."/>
            <person name="Liu Z."/>
            <person name="Nagel D.H."/>
            <person name="McCann M.C."/>
            <person name="SanMiguel P."/>
            <person name="Myers A.M."/>
            <person name="Nettleton D."/>
            <person name="Nguyen J."/>
            <person name="Penning B.W."/>
            <person name="Ponnala L."/>
            <person name="Schneider K.L."/>
            <person name="Schwartz D.C."/>
            <person name="Sharma A."/>
            <person name="Soderlund C."/>
            <person name="Springer N.M."/>
            <person name="Sun Q."/>
            <person name="Wang H."/>
            <person name="Waterman M."/>
            <person name="Westerman R."/>
            <person name="Wolfgruber T.K."/>
            <person name="Yang L."/>
            <person name="Yu Y."/>
            <person name="Zhang L."/>
            <person name="Zhou S."/>
            <person name="Zhu Q."/>
            <person name="Bennetzen J.L."/>
            <person name="Dawe R.K."/>
            <person name="Jiang J."/>
            <person name="Jiang N."/>
            <person name="Presting G.G."/>
            <person name="Wessler S.R."/>
            <person name="Aluru S."/>
            <person name="Martienssen R.A."/>
            <person name="Clifton S.W."/>
            <person name="McCombie W.R."/>
            <person name="Wing R.A."/>
            <person name="Wilson R.K."/>
        </authorList>
    </citation>
    <scope>NUCLEOTIDE SEQUENCE [LARGE SCALE GENOMIC DNA]</scope>
    <source>
        <strain evidence="2">cv. B73</strain>
    </source>
</reference>
<dbReference type="InParanoid" id="A0A804QXY9"/>
<organism evidence="1 2">
    <name type="scientific">Zea mays</name>
    <name type="common">Maize</name>
    <dbReference type="NCBI Taxonomy" id="4577"/>
    <lineage>
        <taxon>Eukaryota</taxon>
        <taxon>Viridiplantae</taxon>
        <taxon>Streptophyta</taxon>
        <taxon>Embryophyta</taxon>
        <taxon>Tracheophyta</taxon>
        <taxon>Spermatophyta</taxon>
        <taxon>Magnoliopsida</taxon>
        <taxon>Liliopsida</taxon>
        <taxon>Poales</taxon>
        <taxon>Poaceae</taxon>
        <taxon>PACMAD clade</taxon>
        <taxon>Panicoideae</taxon>
        <taxon>Andropogonodae</taxon>
        <taxon>Andropogoneae</taxon>
        <taxon>Tripsacinae</taxon>
        <taxon>Zea</taxon>
    </lineage>
</organism>
<sequence length="157" mass="17525">MLPVPDGQPNNKLEGNEVDEHNCSYDAKFLNREASNLHKDVCVDPCSEDSHRSHLPPLISPQRSAYFHNENDSGSIGICQSSRRGCVDELCAKRQSFKVSKQQVRLSWIIRQISMTCKQQATVYSLQMSSTCQKITKGFSFLKVGCDGISGPIISFL</sequence>
<evidence type="ECO:0000313" key="2">
    <source>
        <dbReference type="Proteomes" id="UP000007305"/>
    </source>
</evidence>
<accession>A0A804QXY9</accession>
<proteinExistence type="predicted"/>
<reference evidence="1" key="3">
    <citation type="submission" date="2021-05" db="UniProtKB">
        <authorList>
            <consortium name="EnsemblPlants"/>
        </authorList>
    </citation>
    <scope>IDENTIFICATION</scope>
    <source>
        <strain evidence="1">cv. B73</strain>
    </source>
</reference>